<accession>A0A431WP02</accession>
<dbReference type="Gene3D" id="1.10.287.130">
    <property type="match status" value="1"/>
</dbReference>
<dbReference type="Gene3D" id="3.30.565.10">
    <property type="entry name" value="Histidine kinase-like ATPase, C-terminal domain"/>
    <property type="match status" value="1"/>
</dbReference>
<keyword evidence="10" id="KW-1133">Transmembrane helix</keyword>
<dbReference type="InterPro" id="IPR004358">
    <property type="entry name" value="Sig_transdc_His_kin-like_C"/>
</dbReference>
<comment type="caution">
    <text evidence="13">The sequence shown here is derived from an EMBL/GenBank/DDBJ whole genome shotgun (WGS) entry which is preliminary data.</text>
</comment>
<keyword evidence="14" id="KW-1185">Reference proteome</keyword>
<dbReference type="PROSITE" id="PS50885">
    <property type="entry name" value="HAMP"/>
    <property type="match status" value="1"/>
</dbReference>
<keyword evidence="10" id="KW-0812">Transmembrane</keyword>
<dbReference type="AlphaFoldDB" id="A0A431WP02"/>
<dbReference type="PROSITE" id="PS50109">
    <property type="entry name" value="HIS_KIN"/>
    <property type="match status" value="1"/>
</dbReference>
<dbReference type="Gene3D" id="6.10.340.10">
    <property type="match status" value="1"/>
</dbReference>
<evidence type="ECO:0000256" key="6">
    <source>
        <dbReference type="ARBA" id="ARBA00022679"/>
    </source>
</evidence>
<dbReference type="InterPro" id="IPR036890">
    <property type="entry name" value="HATPase_C_sf"/>
</dbReference>
<feature type="domain" description="HAMP" evidence="12">
    <location>
        <begin position="159"/>
        <end position="211"/>
    </location>
</feature>
<dbReference type="CDD" id="cd06225">
    <property type="entry name" value="HAMP"/>
    <property type="match status" value="1"/>
</dbReference>
<evidence type="ECO:0000256" key="1">
    <source>
        <dbReference type="ARBA" id="ARBA00000085"/>
    </source>
</evidence>
<dbReference type="PANTHER" id="PTHR44936">
    <property type="entry name" value="SENSOR PROTEIN CREC"/>
    <property type="match status" value="1"/>
</dbReference>
<evidence type="ECO:0000313" key="13">
    <source>
        <dbReference type="EMBL" id="RTR37340.1"/>
    </source>
</evidence>
<dbReference type="InterPro" id="IPR003660">
    <property type="entry name" value="HAMP_dom"/>
</dbReference>
<dbReference type="RefSeq" id="WP_126522098.1">
    <property type="nucleotide sequence ID" value="NZ_RXNU01000013.1"/>
</dbReference>
<protein>
    <recommendedName>
        <fullName evidence="3">histidine kinase</fullName>
        <ecNumber evidence="3">2.7.13.3</ecNumber>
    </recommendedName>
</protein>
<keyword evidence="6" id="KW-0808">Transferase</keyword>
<dbReference type="GO" id="GO:0005524">
    <property type="term" value="F:ATP binding"/>
    <property type="evidence" value="ECO:0007669"/>
    <property type="project" value="UniProtKB-KW"/>
</dbReference>
<evidence type="ECO:0000256" key="8">
    <source>
        <dbReference type="ARBA" id="ARBA00022777"/>
    </source>
</evidence>
<evidence type="ECO:0000256" key="4">
    <source>
        <dbReference type="ARBA" id="ARBA00022475"/>
    </source>
</evidence>
<keyword evidence="7" id="KW-0547">Nucleotide-binding</keyword>
<dbReference type="Pfam" id="PF02518">
    <property type="entry name" value="HATPase_c"/>
    <property type="match status" value="1"/>
</dbReference>
<evidence type="ECO:0000256" key="9">
    <source>
        <dbReference type="ARBA" id="ARBA00022840"/>
    </source>
</evidence>
<evidence type="ECO:0000259" key="11">
    <source>
        <dbReference type="PROSITE" id="PS50109"/>
    </source>
</evidence>
<dbReference type="InterPro" id="IPR003661">
    <property type="entry name" value="HisK_dim/P_dom"/>
</dbReference>
<keyword evidence="10" id="KW-0472">Membrane</keyword>
<evidence type="ECO:0000256" key="5">
    <source>
        <dbReference type="ARBA" id="ARBA00022553"/>
    </source>
</evidence>
<dbReference type="SUPFAM" id="SSF55874">
    <property type="entry name" value="ATPase domain of HSP90 chaperone/DNA topoisomerase II/histidine kinase"/>
    <property type="match status" value="1"/>
</dbReference>
<evidence type="ECO:0000256" key="2">
    <source>
        <dbReference type="ARBA" id="ARBA00004651"/>
    </source>
</evidence>
<dbReference type="GO" id="GO:0000155">
    <property type="term" value="F:phosphorelay sensor kinase activity"/>
    <property type="evidence" value="ECO:0007669"/>
    <property type="project" value="InterPro"/>
</dbReference>
<comment type="subcellular location">
    <subcellularLocation>
        <location evidence="2">Cell membrane</location>
        <topology evidence="2">Multi-pass membrane protein</topology>
    </subcellularLocation>
</comment>
<feature type="domain" description="Histidine kinase" evidence="11">
    <location>
        <begin position="219"/>
        <end position="427"/>
    </location>
</feature>
<feature type="transmembrane region" description="Helical" evidence="10">
    <location>
        <begin position="140"/>
        <end position="162"/>
    </location>
</feature>
<evidence type="ECO:0000256" key="3">
    <source>
        <dbReference type="ARBA" id="ARBA00012438"/>
    </source>
</evidence>
<dbReference type="EC" id="2.7.13.3" evidence="3"/>
<evidence type="ECO:0000259" key="12">
    <source>
        <dbReference type="PROSITE" id="PS50885"/>
    </source>
</evidence>
<gene>
    <name evidence="13" type="ORF">EKG38_19250</name>
</gene>
<dbReference type="InterPro" id="IPR005467">
    <property type="entry name" value="His_kinase_dom"/>
</dbReference>
<dbReference type="InterPro" id="IPR036097">
    <property type="entry name" value="HisK_dim/P_sf"/>
</dbReference>
<keyword evidence="9" id="KW-0067">ATP-binding</keyword>
<dbReference type="Proteomes" id="UP000267448">
    <property type="component" value="Unassembled WGS sequence"/>
</dbReference>
<dbReference type="OrthoDB" id="9804645at2"/>
<name>A0A431WP02_9GAMM</name>
<comment type="catalytic activity">
    <reaction evidence="1">
        <text>ATP + protein L-histidine = ADP + protein N-phospho-L-histidine.</text>
        <dbReference type="EC" id="2.7.13.3"/>
    </reaction>
</comment>
<dbReference type="InterPro" id="IPR050980">
    <property type="entry name" value="2C_sensor_his_kinase"/>
</dbReference>
<dbReference type="GO" id="GO:0005886">
    <property type="term" value="C:plasma membrane"/>
    <property type="evidence" value="ECO:0007669"/>
    <property type="project" value="UniProtKB-SubCell"/>
</dbReference>
<dbReference type="PRINTS" id="PR00344">
    <property type="entry name" value="BCTRLSENSOR"/>
</dbReference>
<dbReference type="PANTHER" id="PTHR44936:SF10">
    <property type="entry name" value="SENSOR PROTEIN RSTB"/>
    <property type="match status" value="1"/>
</dbReference>
<keyword evidence="8" id="KW-0418">Kinase</keyword>
<organism evidence="13 14">
    <name type="scientific">Shewanella canadensis</name>
    <dbReference type="NCBI Taxonomy" id="271096"/>
    <lineage>
        <taxon>Bacteria</taxon>
        <taxon>Pseudomonadati</taxon>
        <taxon>Pseudomonadota</taxon>
        <taxon>Gammaproteobacteria</taxon>
        <taxon>Alteromonadales</taxon>
        <taxon>Shewanellaceae</taxon>
        <taxon>Shewanella</taxon>
    </lineage>
</organism>
<evidence type="ECO:0000256" key="10">
    <source>
        <dbReference type="SAM" id="Phobius"/>
    </source>
</evidence>
<dbReference type="SMART" id="SM00388">
    <property type="entry name" value="HisKA"/>
    <property type="match status" value="1"/>
</dbReference>
<evidence type="ECO:0000313" key="14">
    <source>
        <dbReference type="Proteomes" id="UP000267448"/>
    </source>
</evidence>
<evidence type="ECO:0000256" key="7">
    <source>
        <dbReference type="ARBA" id="ARBA00022741"/>
    </source>
</evidence>
<proteinExistence type="predicted"/>
<dbReference type="SMART" id="SM00387">
    <property type="entry name" value="HATPase_c"/>
    <property type="match status" value="1"/>
</dbReference>
<sequence length="427" mass="48576">MKRLFLLSYGIILITFFIAMIAMDQFELFSTDEIEEISFGNDISATAGLLTKIAELKGQAQAERSFKKFTEKMHLTLETYETTSSEISDEIKSHLSERHFFIEDADENIAYFTFGDKKKVYRVASDMSSPFMQQISDKEWLTLIEICTALAIITFIVLFFLARRLRRLEKTYIAFADGDFTARASTKMFHNVGKLNQTFNIMADRISQLISSNRNLTNAVAHEFRTPIFRIQCNLDMLDDSKVRPDQMPHLEGIQSDLNELNSMVEELLHFSKLERLDTSLALEPTDIGSLLEKQLNHLQFETEAKLTLDVRDNCIAPVSVRALQRALGNVIRNGYKYAASEVRISLQASPEELHIAIENDGPNIPVKERDSIFDPFVRLDKSRDRQSGGHGLGLAITKQIIKQHKGRIYISDSKMGGACFNIKLPL</sequence>
<reference evidence="13 14" key="1">
    <citation type="submission" date="2018-12" db="EMBL/GenBank/DDBJ databases">
        <authorList>
            <person name="Yu L."/>
        </authorList>
    </citation>
    <scope>NUCLEOTIDE SEQUENCE [LARGE SCALE GENOMIC DNA]</scope>
    <source>
        <strain evidence="13 14">HAW-EB2</strain>
    </source>
</reference>
<dbReference type="Pfam" id="PF00512">
    <property type="entry name" value="HisKA"/>
    <property type="match status" value="1"/>
</dbReference>
<feature type="transmembrane region" description="Helical" evidence="10">
    <location>
        <begin position="5"/>
        <end position="23"/>
    </location>
</feature>
<dbReference type="EMBL" id="RXNU01000013">
    <property type="protein sequence ID" value="RTR37340.1"/>
    <property type="molecule type" value="Genomic_DNA"/>
</dbReference>
<dbReference type="InterPro" id="IPR003594">
    <property type="entry name" value="HATPase_dom"/>
</dbReference>
<keyword evidence="4" id="KW-1003">Cell membrane</keyword>
<keyword evidence="5" id="KW-0597">Phosphoprotein</keyword>
<dbReference type="SUPFAM" id="SSF47384">
    <property type="entry name" value="Homodimeric domain of signal transducing histidine kinase"/>
    <property type="match status" value="1"/>
</dbReference>
<dbReference type="CDD" id="cd00082">
    <property type="entry name" value="HisKA"/>
    <property type="match status" value="1"/>
</dbReference>